<feature type="transmembrane region" description="Helical" evidence="1">
    <location>
        <begin position="108"/>
        <end position="128"/>
    </location>
</feature>
<feature type="transmembrane region" description="Helical" evidence="1">
    <location>
        <begin position="248"/>
        <end position="266"/>
    </location>
</feature>
<keyword evidence="1" id="KW-0472">Membrane</keyword>
<feature type="transmembrane region" description="Helical" evidence="1">
    <location>
        <begin position="57"/>
        <end position="75"/>
    </location>
</feature>
<dbReference type="Proteomes" id="UP000003448">
    <property type="component" value="Unassembled WGS sequence"/>
</dbReference>
<comment type="caution">
    <text evidence="2">The sequence shown here is derived from an EMBL/GenBank/DDBJ whole genome shotgun (WGS) entry which is preliminary data.</text>
</comment>
<feature type="transmembrane region" description="Helical" evidence="1">
    <location>
        <begin position="190"/>
        <end position="209"/>
    </location>
</feature>
<keyword evidence="1" id="KW-0812">Transmembrane</keyword>
<protein>
    <submittedName>
        <fullName evidence="2">Putative permease</fullName>
    </submittedName>
</protein>
<gene>
    <name evidence="2" type="ORF">MILUP08_42798</name>
</gene>
<name>I0L220_9ACTN</name>
<dbReference type="AlphaFoldDB" id="I0L220"/>
<feature type="transmembrane region" description="Helical" evidence="1">
    <location>
        <begin position="81"/>
        <end position="101"/>
    </location>
</feature>
<sequence length="330" mass="33860">MILPVVGRATSTHADVSAFGQLPLGPAFWKIESVPAAGRRVWDPPVYPVRMPSAKQLLPLLGAALIAVVGALFGSPWTTGAGGVVVLGVLAVHPAVTGPAVPRSTRLLLQGGLLLLTLAGVVEMWGWAASPFGDAPRSASELIALVTDPVRQRTQFLRQLAVASCLILACACLGGAIGRLPRDRLRRVGRAAPAVGVLTLVTLGFVALLPSGLSALLGSFTNVAVGALLVLGGYAWVVSRAVRRHGPAPIAAIGATLLATAAWLAVDDAWRSRPEPRGSDAFYQTGVSVSVAVETGPDVETAVAVAALLLGAALTVLACARLSTTHSETR</sequence>
<evidence type="ECO:0000313" key="3">
    <source>
        <dbReference type="Proteomes" id="UP000003448"/>
    </source>
</evidence>
<feature type="transmembrane region" description="Helical" evidence="1">
    <location>
        <begin position="301"/>
        <end position="320"/>
    </location>
</feature>
<organism evidence="2 3">
    <name type="scientific">Micromonospora lupini str. Lupac 08</name>
    <dbReference type="NCBI Taxonomy" id="1150864"/>
    <lineage>
        <taxon>Bacteria</taxon>
        <taxon>Bacillati</taxon>
        <taxon>Actinomycetota</taxon>
        <taxon>Actinomycetes</taxon>
        <taxon>Micromonosporales</taxon>
        <taxon>Micromonosporaceae</taxon>
        <taxon>Micromonospora</taxon>
    </lineage>
</organism>
<feature type="transmembrane region" description="Helical" evidence="1">
    <location>
        <begin position="215"/>
        <end position="236"/>
    </location>
</feature>
<proteinExistence type="predicted"/>
<accession>I0L220</accession>
<keyword evidence="1" id="KW-1133">Transmembrane helix</keyword>
<evidence type="ECO:0000313" key="2">
    <source>
        <dbReference type="EMBL" id="CCH17867.1"/>
    </source>
</evidence>
<dbReference type="OrthoDB" id="9849134at2"/>
<dbReference type="EMBL" id="CAIE01000022">
    <property type="protein sequence ID" value="CCH17867.1"/>
    <property type="molecule type" value="Genomic_DNA"/>
</dbReference>
<feature type="transmembrane region" description="Helical" evidence="1">
    <location>
        <begin position="156"/>
        <end position="178"/>
    </location>
</feature>
<keyword evidence="3" id="KW-1185">Reference proteome</keyword>
<dbReference type="STRING" id="1150864.MILUP08_42798"/>
<reference evidence="3" key="1">
    <citation type="journal article" date="2012" name="J. Bacteriol.">
        <title>Genome Sequence of Micromonospora lupini Lupac 08, Isolated from Root Nodules of Lupinus angustifolius.</title>
        <authorList>
            <person name="Alonso-Vega P."/>
            <person name="Normand P."/>
            <person name="Bacigalupe R."/>
            <person name="Pujic P."/>
            <person name="Lajus A."/>
            <person name="Vallenet D."/>
            <person name="Carro L."/>
            <person name="Coll P."/>
            <person name="Trujillo M.E."/>
        </authorList>
    </citation>
    <scope>NUCLEOTIDE SEQUENCE [LARGE SCALE GENOMIC DNA]</scope>
    <source>
        <strain evidence="3">Lupac 08</strain>
    </source>
</reference>
<dbReference type="RefSeq" id="WP_007458846.1">
    <property type="nucleotide sequence ID" value="NZ_HF570108.1"/>
</dbReference>
<evidence type="ECO:0000256" key="1">
    <source>
        <dbReference type="SAM" id="Phobius"/>
    </source>
</evidence>